<reference evidence="3 4" key="1">
    <citation type="submission" date="2019-09" db="EMBL/GenBank/DDBJ databases">
        <title>Arenimonas chukotkensis sp. nov., a bacterium isolated from Chukotka hot spring, Arctic region, Russia.</title>
        <authorList>
            <person name="Zayulina K.S."/>
            <person name="Prokofeva M.I."/>
            <person name="Elcheninov A.G."/>
            <person name="Novikov A."/>
            <person name="Kochetkova T.V."/>
            <person name="Kublanov I.V."/>
        </authorList>
    </citation>
    <scope>NUCLEOTIDE SEQUENCE [LARGE SCALE GENOMIC DNA]</scope>
    <source>
        <strain evidence="3 4">3729k</strain>
    </source>
</reference>
<evidence type="ECO:0000259" key="2">
    <source>
        <dbReference type="PROSITE" id="PS50222"/>
    </source>
</evidence>
<dbReference type="CDD" id="cd00051">
    <property type="entry name" value="EFh"/>
    <property type="match status" value="2"/>
</dbReference>
<organism evidence="3 4">
    <name type="scientific">Arenimonas fontis</name>
    <dbReference type="NCBI Taxonomy" id="2608255"/>
    <lineage>
        <taxon>Bacteria</taxon>
        <taxon>Pseudomonadati</taxon>
        <taxon>Pseudomonadota</taxon>
        <taxon>Gammaproteobacteria</taxon>
        <taxon>Lysobacterales</taxon>
        <taxon>Lysobacteraceae</taxon>
        <taxon>Arenimonas</taxon>
    </lineage>
</organism>
<evidence type="ECO:0000313" key="4">
    <source>
        <dbReference type="Proteomes" id="UP000322165"/>
    </source>
</evidence>
<feature type="domain" description="EF-hand" evidence="2">
    <location>
        <begin position="64"/>
        <end position="99"/>
    </location>
</feature>
<feature type="domain" description="EF-hand" evidence="2">
    <location>
        <begin position="34"/>
        <end position="63"/>
    </location>
</feature>
<evidence type="ECO:0000256" key="1">
    <source>
        <dbReference type="SAM" id="SignalP"/>
    </source>
</evidence>
<protein>
    <submittedName>
        <fullName evidence="3">EF-hand domain-containing protein</fullName>
    </submittedName>
</protein>
<dbReference type="InterPro" id="IPR002048">
    <property type="entry name" value="EF_hand_dom"/>
</dbReference>
<gene>
    <name evidence="3" type="ORF">F0415_08120</name>
</gene>
<feature type="signal peptide" evidence="1">
    <location>
        <begin position="1"/>
        <end position="21"/>
    </location>
</feature>
<dbReference type="EMBL" id="VUOD01000005">
    <property type="protein sequence ID" value="KAA2284657.1"/>
    <property type="molecule type" value="Genomic_DNA"/>
</dbReference>
<sequence length="142" mass="15891">MSRVWLSLAGLMLALPLVAIGQEQPVRADQHPGDAVFKRWDADGNGVLSQQEFRRGWDTLRQRAAVTRLRAQFERVDRNDDGAIDDQEYRGLLLVRRAGDQAPPLSRFDGNKDGRLQFDEYVSMVRQMGPVPAGTAGKDSPE</sequence>
<dbReference type="AlphaFoldDB" id="A0A5B2Z9P1"/>
<reference evidence="3 4" key="2">
    <citation type="submission" date="2019-09" db="EMBL/GenBank/DDBJ databases">
        <authorList>
            <person name="Mazur A."/>
        </authorList>
    </citation>
    <scope>NUCLEOTIDE SEQUENCE [LARGE SCALE GENOMIC DNA]</scope>
    <source>
        <strain evidence="3 4">3729k</strain>
    </source>
</reference>
<keyword evidence="1" id="KW-0732">Signal</keyword>
<dbReference type="InterPro" id="IPR018247">
    <property type="entry name" value="EF_Hand_1_Ca_BS"/>
</dbReference>
<dbReference type="PROSITE" id="PS50222">
    <property type="entry name" value="EF_HAND_2"/>
    <property type="match status" value="3"/>
</dbReference>
<dbReference type="PROSITE" id="PS00018">
    <property type="entry name" value="EF_HAND_1"/>
    <property type="match status" value="3"/>
</dbReference>
<accession>A0A5B2Z9P1</accession>
<dbReference type="SUPFAM" id="SSF47473">
    <property type="entry name" value="EF-hand"/>
    <property type="match status" value="1"/>
</dbReference>
<keyword evidence="4" id="KW-1185">Reference proteome</keyword>
<dbReference type="InterPro" id="IPR011992">
    <property type="entry name" value="EF-hand-dom_pair"/>
</dbReference>
<dbReference type="Pfam" id="PF13202">
    <property type="entry name" value="EF-hand_5"/>
    <property type="match status" value="3"/>
</dbReference>
<name>A0A5B2Z9P1_9GAMM</name>
<dbReference type="SMART" id="SM00054">
    <property type="entry name" value="EFh"/>
    <property type="match status" value="3"/>
</dbReference>
<comment type="caution">
    <text evidence="3">The sequence shown here is derived from an EMBL/GenBank/DDBJ whole genome shotgun (WGS) entry which is preliminary data.</text>
</comment>
<feature type="chain" id="PRO_5022760497" evidence="1">
    <location>
        <begin position="22"/>
        <end position="142"/>
    </location>
</feature>
<dbReference type="Proteomes" id="UP000322165">
    <property type="component" value="Unassembled WGS sequence"/>
</dbReference>
<dbReference type="Gene3D" id="1.10.238.10">
    <property type="entry name" value="EF-hand"/>
    <property type="match status" value="1"/>
</dbReference>
<evidence type="ECO:0000313" key="3">
    <source>
        <dbReference type="EMBL" id="KAA2284657.1"/>
    </source>
</evidence>
<dbReference type="RefSeq" id="WP_149860715.1">
    <property type="nucleotide sequence ID" value="NZ_VUOD01000005.1"/>
</dbReference>
<dbReference type="GO" id="GO:0005509">
    <property type="term" value="F:calcium ion binding"/>
    <property type="evidence" value="ECO:0007669"/>
    <property type="project" value="InterPro"/>
</dbReference>
<proteinExistence type="predicted"/>
<feature type="domain" description="EF-hand" evidence="2">
    <location>
        <begin position="108"/>
        <end position="131"/>
    </location>
</feature>